<evidence type="ECO:0000256" key="1">
    <source>
        <dbReference type="SAM" id="Coils"/>
    </source>
</evidence>
<dbReference type="AlphaFoldDB" id="A0A835WLD6"/>
<evidence type="ECO:0000313" key="3">
    <source>
        <dbReference type="EMBL" id="KAG2449742.1"/>
    </source>
</evidence>
<dbReference type="OrthoDB" id="553265at2759"/>
<accession>A0A835WLD6</accession>
<organism evidence="3 4">
    <name type="scientific">Chlamydomonas schloesseri</name>
    <dbReference type="NCBI Taxonomy" id="2026947"/>
    <lineage>
        <taxon>Eukaryota</taxon>
        <taxon>Viridiplantae</taxon>
        <taxon>Chlorophyta</taxon>
        <taxon>core chlorophytes</taxon>
        <taxon>Chlorophyceae</taxon>
        <taxon>CS clade</taxon>
        <taxon>Chlamydomonadales</taxon>
        <taxon>Chlamydomonadaceae</taxon>
        <taxon>Chlamydomonas</taxon>
    </lineage>
</organism>
<gene>
    <name evidence="3" type="ORF">HYH02_005268</name>
</gene>
<protein>
    <submittedName>
        <fullName evidence="3">Uncharacterized protein</fullName>
    </submittedName>
</protein>
<keyword evidence="4" id="KW-1185">Reference proteome</keyword>
<reference evidence="3" key="1">
    <citation type="journal article" date="2020" name="bioRxiv">
        <title>Comparative genomics of Chlamydomonas.</title>
        <authorList>
            <person name="Craig R.J."/>
            <person name="Hasan A.R."/>
            <person name="Ness R.W."/>
            <person name="Keightley P.D."/>
        </authorList>
    </citation>
    <scope>NUCLEOTIDE SEQUENCE</scope>
    <source>
        <strain evidence="3">CCAP 11/173</strain>
    </source>
</reference>
<sequence>MRNGKYAAAQVQGDVLGGVAAMDTAAVELKLLDLAKLVRTAQECQHQSDVLHGLKEDQLAAGIEALQSQLQHVQRVVWATPGAGTAAAACSSSLLLAQRTDLQALEARLQALEADVARDTATAKEAAAAREQVERMLLERVIALEGSVAGGRAVRSAWAEQQDIRQLRRQLAELTDGVAGALSSLGLQPWLGAAAAEQAGSDEEVLDGSVEAGESGGTYAVDAGVEAEAHRQDQLSPPPAAAARDDSGQTLRRSSASQPLPHLLQEAMERTAQAAAAAAVETYEARAAIQREVDAARVCALVDVVQSLGGAQRALAGQVEQLAGLCPRLLEALQQAKQRPPAVATGVGSDVGAGAAGGARDAQLEEAYMLAAEAGGLMAGLKKVLAEAMVLGADGAVRFSERLDAAVAGDVALQPMLEEAKL</sequence>
<keyword evidence="1" id="KW-0175">Coiled coil</keyword>
<feature type="compositionally biased region" description="Polar residues" evidence="2">
    <location>
        <begin position="248"/>
        <end position="258"/>
    </location>
</feature>
<evidence type="ECO:0000313" key="4">
    <source>
        <dbReference type="Proteomes" id="UP000613740"/>
    </source>
</evidence>
<name>A0A835WLD6_9CHLO</name>
<dbReference type="Proteomes" id="UP000613740">
    <property type="component" value="Unassembled WGS sequence"/>
</dbReference>
<feature type="coiled-coil region" evidence="1">
    <location>
        <begin position="95"/>
        <end position="122"/>
    </location>
</feature>
<dbReference type="EMBL" id="JAEHOD010000013">
    <property type="protein sequence ID" value="KAG2449742.1"/>
    <property type="molecule type" value="Genomic_DNA"/>
</dbReference>
<evidence type="ECO:0000256" key="2">
    <source>
        <dbReference type="SAM" id="MobiDB-lite"/>
    </source>
</evidence>
<feature type="region of interest" description="Disordered" evidence="2">
    <location>
        <begin position="228"/>
        <end position="258"/>
    </location>
</feature>
<proteinExistence type="predicted"/>
<comment type="caution">
    <text evidence="3">The sequence shown here is derived from an EMBL/GenBank/DDBJ whole genome shotgun (WGS) entry which is preliminary data.</text>
</comment>